<comment type="caution">
    <text evidence="1">The sequence shown here is derived from an EMBL/GenBank/DDBJ whole genome shotgun (WGS) entry which is preliminary data.</text>
</comment>
<dbReference type="Proteomes" id="UP000789595">
    <property type="component" value="Unassembled WGS sequence"/>
</dbReference>
<dbReference type="EMBL" id="CAKKNE010000001">
    <property type="protein sequence ID" value="CAH0366044.1"/>
    <property type="molecule type" value="Genomic_DNA"/>
</dbReference>
<reference evidence="1" key="1">
    <citation type="submission" date="2021-11" db="EMBL/GenBank/DDBJ databases">
        <authorList>
            <consortium name="Genoscope - CEA"/>
            <person name="William W."/>
        </authorList>
    </citation>
    <scope>NUCLEOTIDE SEQUENCE</scope>
</reference>
<accession>A0A8J2SE94</accession>
<dbReference type="OrthoDB" id="1932925at2759"/>
<dbReference type="SUPFAM" id="SSF52266">
    <property type="entry name" value="SGNH hydrolase"/>
    <property type="match status" value="1"/>
</dbReference>
<name>A0A8J2SE94_9STRA</name>
<protein>
    <recommendedName>
        <fullName evidence="3">SGNH domain-containing protein</fullName>
    </recommendedName>
</protein>
<sequence length="441" mass="49141">MAARYPAMWLCTILPTIIAAHKKPNWIVAAPSMRPEMWDVNDADKYCTNAAPPANTFEIGRLGLDFAGAAAHMRSSVGPGAAFECRLDRTSREGPLRAPCEVVARIGGAYDNGTAPFYYDIVIPNPIEAGTYDLRVLWMHASAKEAFSPTSKPLCRVLRAGGDERLGKVKVPKERTVSRPCAGLGTKGPRAHDGNWRAREWRPRCTWQIYSRKEAETCFQSKRPLFVGDSHTRLMFDTLTDQPADLESTGDVVFMAAEDPTSDLNVDARNRKVVVANWGHWRLRDGDVETYVKDWQKTIRALHGSLPPSTKLVWRTMPAYSYRREELDGRTNSKIREATARQLEFLATELPQVLVHDTFAITAPRLFDANNKHHYLGFARFVARNASLYDSQFSGDACGGGVGPRRACPWLMRERRGSTYAVGNAVGLADLNALLNLLCND</sequence>
<keyword evidence="2" id="KW-1185">Reference proteome</keyword>
<proteinExistence type="predicted"/>
<organism evidence="1 2">
    <name type="scientific">Pelagomonas calceolata</name>
    <dbReference type="NCBI Taxonomy" id="35677"/>
    <lineage>
        <taxon>Eukaryota</taxon>
        <taxon>Sar</taxon>
        <taxon>Stramenopiles</taxon>
        <taxon>Ochrophyta</taxon>
        <taxon>Pelagophyceae</taxon>
        <taxon>Pelagomonadales</taxon>
        <taxon>Pelagomonadaceae</taxon>
        <taxon>Pelagomonas</taxon>
    </lineage>
</organism>
<dbReference type="AlphaFoldDB" id="A0A8J2SE94"/>
<evidence type="ECO:0000313" key="2">
    <source>
        <dbReference type="Proteomes" id="UP000789595"/>
    </source>
</evidence>
<evidence type="ECO:0000313" key="1">
    <source>
        <dbReference type="EMBL" id="CAH0366044.1"/>
    </source>
</evidence>
<evidence type="ECO:0008006" key="3">
    <source>
        <dbReference type="Google" id="ProtNLM"/>
    </source>
</evidence>
<gene>
    <name evidence="1" type="ORF">PECAL_1P25130</name>
</gene>